<keyword evidence="1" id="KW-0227">DNA damage</keyword>
<organism evidence="3 4">
    <name type="scientific">Paraburkholderia fungorum</name>
    <dbReference type="NCBI Taxonomy" id="134537"/>
    <lineage>
        <taxon>Bacteria</taxon>
        <taxon>Pseudomonadati</taxon>
        <taxon>Pseudomonadota</taxon>
        <taxon>Betaproteobacteria</taxon>
        <taxon>Burkholderiales</taxon>
        <taxon>Burkholderiaceae</taxon>
        <taxon>Paraburkholderia</taxon>
    </lineage>
</organism>
<sequence length="491" mass="54139">MQLWIGVHLPLLCLEVFRPKWSRDGHSTTEGLAVLEKERVIASDAAARAAGVCIGMRRGGVLTLAPTTLMRDRDGAAEVNAVREVATGLLNLSPQVVIAEESTVLVDVSASLRLFGGIRSLRRIARRVADAIGVSATISVAPTGQAAWLLARYRGGAHLSHDSLGRGLARLPVNLPPPARRHLDWLTGIGCETVGQLMRLPRAGLKKRCGTALLDLLDRASGDAPEVYEWFETPPTFQARVELPDRIEHAEACLFAARRLVVQLTGWLSQKQLAVTRIVLRLEHERGRDAIAPTTIEVSLAEPTWREDHLVRLLKERLTRVELAAAVIALQLAVQEVREAEAASDSLFPEPGGTASDHARLLELLVARLGPENVLRPAPVADHRPEVAARWVSVTDKTKYVAPATDTPRPTWLLEAPIKLLMRSERPFYGTPLRTVSSGERVEAGWFQGEPVTRDYFVAVGDDHICYWIFRERIGAVDDDEPRWFLHGMFG</sequence>
<evidence type="ECO:0000313" key="3">
    <source>
        <dbReference type="EMBL" id="MDT8842671.1"/>
    </source>
</evidence>
<dbReference type="InterPro" id="IPR043502">
    <property type="entry name" value="DNA/RNA_pol_sf"/>
</dbReference>
<dbReference type="InterPro" id="IPR001126">
    <property type="entry name" value="UmuC"/>
</dbReference>
<gene>
    <name evidence="3" type="ORF">ParKJ_35115</name>
</gene>
<dbReference type="EMBL" id="JANSLM010000018">
    <property type="protein sequence ID" value="MDT8842671.1"/>
    <property type="molecule type" value="Genomic_DNA"/>
</dbReference>
<dbReference type="AlphaFoldDB" id="A0AAP5QEE2"/>
<feature type="domain" description="UmuC" evidence="2">
    <location>
        <begin position="32"/>
        <end position="151"/>
    </location>
</feature>
<dbReference type="PANTHER" id="PTHR35369:SF2">
    <property type="entry name" value="BLR3025 PROTEIN"/>
    <property type="match status" value="1"/>
</dbReference>
<dbReference type="CDD" id="cd03468">
    <property type="entry name" value="PolY_like"/>
    <property type="match status" value="1"/>
</dbReference>
<dbReference type="InterPro" id="IPR050356">
    <property type="entry name" value="SulA_CellDiv_inhibitor"/>
</dbReference>
<evidence type="ECO:0000259" key="2">
    <source>
        <dbReference type="Pfam" id="PF00817"/>
    </source>
</evidence>
<dbReference type="SUPFAM" id="SSF56672">
    <property type="entry name" value="DNA/RNA polymerases"/>
    <property type="match status" value="1"/>
</dbReference>
<evidence type="ECO:0000313" key="4">
    <source>
        <dbReference type="Proteomes" id="UP001246473"/>
    </source>
</evidence>
<accession>A0AAP5QEE2</accession>
<comment type="caution">
    <text evidence="3">The sequence shown here is derived from an EMBL/GenBank/DDBJ whole genome shotgun (WGS) entry which is preliminary data.</text>
</comment>
<name>A0AAP5QEE2_9BURK</name>
<evidence type="ECO:0000256" key="1">
    <source>
        <dbReference type="ARBA" id="ARBA00022763"/>
    </source>
</evidence>
<dbReference type="RefSeq" id="WP_046564706.1">
    <property type="nucleotide sequence ID" value="NZ_CP010025.1"/>
</dbReference>
<protein>
    <submittedName>
        <fullName evidence="3">DNA polymerase Y family protein</fullName>
    </submittedName>
</protein>
<dbReference type="GO" id="GO:0006281">
    <property type="term" value="P:DNA repair"/>
    <property type="evidence" value="ECO:0007669"/>
    <property type="project" value="InterPro"/>
</dbReference>
<dbReference type="Pfam" id="PF00817">
    <property type="entry name" value="IMS"/>
    <property type="match status" value="1"/>
</dbReference>
<reference evidence="3" key="1">
    <citation type="submission" date="2022-08" db="EMBL/GenBank/DDBJ databases">
        <authorList>
            <person name="Kim S.-J."/>
        </authorList>
    </citation>
    <scope>NUCLEOTIDE SEQUENCE</scope>
    <source>
        <strain evidence="3">KJ</strain>
    </source>
</reference>
<dbReference type="GeneID" id="66513586"/>
<dbReference type="Proteomes" id="UP001246473">
    <property type="component" value="Unassembled WGS sequence"/>
</dbReference>
<dbReference type="PANTHER" id="PTHR35369">
    <property type="entry name" value="BLR3025 PROTEIN-RELATED"/>
    <property type="match status" value="1"/>
</dbReference>
<proteinExistence type="predicted"/>